<evidence type="ECO:0000256" key="1">
    <source>
        <dbReference type="ARBA" id="ARBA00005306"/>
    </source>
</evidence>
<dbReference type="RefSeq" id="WP_160718895.1">
    <property type="nucleotide sequence ID" value="NZ_SUMG01000002.1"/>
</dbReference>
<dbReference type="InterPro" id="IPR014746">
    <property type="entry name" value="Gln_synth/guanido_kin_cat_dom"/>
</dbReference>
<comment type="similarity">
    <text evidence="1 10">Belongs to the GatB/GatE family. GatB subfamily.</text>
</comment>
<sequence>MIKAETVIGLEIHVELNTETKIFCGCKNQASKNPNEYICPTCLGYPGALPRLNKKVVDYALKAALALNCEVQRNTHMDRKHYFYPDLPKGYQITQATKPLGIKGKLYLEKAKKTVGIERIHIEEDTGKMMHRSDDTDIDYNRSGVPLIEIVTAPDLSNEVELLEFLEELKNLLAFLEISDLKMEEGSLRCDLNINVIDQKRGTKTPVMEVKNLNSFKGAVKAGLYEQKRLRKALGKNRELTKETRGWDQKREETKTLRKKEDSLEYQYFIEPEILPLQLSQRKIRNTAGRMPELPQQKRVRFKKQYDLPDYDVGILAKNPYVADFFEQALLVCYAPKRISNWIMTQLLSEMPKGLEGFKDLALKPKDFGKLMTLIEEGKVPKKIGEKVLKEILITGEDPERILKNRNLGKITDPEEIQKIVAELVDQLSTQYPELLKDYQKKPDKAMKFLMGKGMERTGGRVDPEKLRESIKQELLLKFQQKEY</sequence>
<dbReference type="Gene3D" id="1.10.10.410">
    <property type="match status" value="1"/>
</dbReference>
<dbReference type="EMBL" id="SUMG01000002">
    <property type="protein sequence ID" value="NBG87462.1"/>
    <property type="molecule type" value="Genomic_DNA"/>
</dbReference>
<dbReference type="HAMAP" id="MF_00121">
    <property type="entry name" value="GatB"/>
    <property type="match status" value="1"/>
</dbReference>
<dbReference type="InterPro" id="IPR018027">
    <property type="entry name" value="Asn/Gln_amidotransferase"/>
</dbReference>
<evidence type="ECO:0000259" key="11">
    <source>
        <dbReference type="SMART" id="SM00845"/>
    </source>
</evidence>
<dbReference type="NCBIfam" id="NF004014">
    <property type="entry name" value="PRK05477.1-4"/>
    <property type="match status" value="1"/>
</dbReference>
<dbReference type="InterPro" id="IPR006075">
    <property type="entry name" value="Asn/Gln-tRNA_Trfase_suB/E_cat"/>
</dbReference>
<dbReference type="Pfam" id="PF02934">
    <property type="entry name" value="GatB_N"/>
    <property type="match status" value="1"/>
</dbReference>
<dbReference type="InterPro" id="IPR023168">
    <property type="entry name" value="GatB_Yqey_C_2"/>
</dbReference>
<name>A0AA44BCX5_9CLOT</name>
<evidence type="ECO:0000256" key="9">
    <source>
        <dbReference type="ARBA" id="ARBA00047913"/>
    </source>
</evidence>
<evidence type="ECO:0000256" key="6">
    <source>
        <dbReference type="ARBA" id="ARBA00022917"/>
    </source>
</evidence>
<protein>
    <recommendedName>
        <fullName evidence="10">Aspartyl/glutamyl-tRNA(Asn/Gln) amidotransferase subunit B</fullName>
        <shortName evidence="10">Asp/Glu-ADT subunit B</shortName>
        <ecNumber evidence="10">6.3.5.-</ecNumber>
    </recommendedName>
</protein>
<dbReference type="SMART" id="SM00845">
    <property type="entry name" value="GatB_Yqey"/>
    <property type="match status" value="1"/>
</dbReference>
<comment type="function">
    <text evidence="7 10">Allows the formation of correctly charged Asn-tRNA(Asn) or Gln-tRNA(Gln) through the transamidation of misacylated Asp-tRNA(Asn) or Glu-tRNA(Gln) in organisms which lack either or both of asparaginyl-tRNA or glutaminyl-tRNA synthetases. The reaction takes place in the presence of glutamine and ATP through an activated phospho-Asp-tRNA(Asn) or phospho-Glu-tRNA(Gln).</text>
</comment>
<reference evidence="12 13" key="1">
    <citation type="submission" date="2019-04" db="EMBL/GenBank/DDBJ databases">
        <title>Isachenkonia alkalipeptolytica gen. nov. sp. nov. a new anaerobic, alkiliphilic organothrophic bacterium capable to reduce synthesized ferrihydrite isolated from a soda lake.</title>
        <authorList>
            <person name="Toshchakov S.V."/>
            <person name="Zavarzina D.G."/>
            <person name="Zhilina T.N."/>
            <person name="Kostrikina N.A."/>
            <person name="Kublanov I.V."/>
        </authorList>
    </citation>
    <scope>NUCLEOTIDE SEQUENCE [LARGE SCALE GENOMIC DNA]</scope>
    <source>
        <strain evidence="12 13">Z-1701</strain>
    </source>
</reference>
<dbReference type="InterPro" id="IPR042114">
    <property type="entry name" value="GatB_C_1"/>
</dbReference>
<dbReference type="PROSITE" id="PS01234">
    <property type="entry name" value="GATB"/>
    <property type="match status" value="1"/>
</dbReference>
<dbReference type="GO" id="GO:0050567">
    <property type="term" value="F:glutaminyl-tRNA synthase (glutamine-hydrolyzing) activity"/>
    <property type="evidence" value="ECO:0007669"/>
    <property type="project" value="UniProtKB-UniRule"/>
</dbReference>
<dbReference type="EC" id="6.3.5.-" evidence="10"/>
<evidence type="ECO:0000256" key="3">
    <source>
        <dbReference type="ARBA" id="ARBA00022598"/>
    </source>
</evidence>
<dbReference type="InterPro" id="IPR017959">
    <property type="entry name" value="Asn/Gln-tRNA_amidoTrfase_suB/E"/>
</dbReference>
<accession>A0AA44BCX5</accession>
<comment type="catalytic activity">
    <reaction evidence="8 10">
        <text>L-aspartyl-tRNA(Asn) + L-glutamine + ATP + H2O = L-asparaginyl-tRNA(Asn) + L-glutamate + ADP + phosphate + 2 H(+)</text>
        <dbReference type="Rhea" id="RHEA:14513"/>
        <dbReference type="Rhea" id="RHEA-COMP:9674"/>
        <dbReference type="Rhea" id="RHEA-COMP:9677"/>
        <dbReference type="ChEBI" id="CHEBI:15377"/>
        <dbReference type="ChEBI" id="CHEBI:15378"/>
        <dbReference type="ChEBI" id="CHEBI:29985"/>
        <dbReference type="ChEBI" id="CHEBI:30616"/>
        <dbReference type="ChEBI" id="CHEBI:43474"/>
        <dbReference type="ChEBI" id="CHEBI:58359"/>
        <dbReference type="ChEBI" id="CHEBI:78515"/>
        <dbReference type="ChEBI" id="CHEBI:78516"/>
        <dbReference type="ChEBI" id="CHEBI:456216"/>
    </reaction>
</comment>
<evidence type="ECO:0000256" key="2">
    <source>
        <dbReference type="ARBA" id="ARBA00011123"/>
    </source>
</evidence>
<dbReference type="Gene3D" id="1.10.150.380">
    <property type="entry name" value="GatB domain, N-terminal subdomain"/>
    <property type="match status" value="1"/>
</dbReference>
<comment type="catalytic activity">
    <reaction evidence="9 10">
        <text>L-glutamyl-tRNA(Gln) + L-glutamine + ATP + H2O = L-glutaminyl-tRNA(Gln) + L-glutamate + ADP + phosphate + H(+)</text>
        <dbReference type="Rhea" id="RHEA:17521"/>
        <dbReference type="Rhea" id="RHEA-COMP:9681"/>
        <dbReference type="Rhea" id="RHEA-COMP:9684"/>
        <dbReference type="ChEBI" id="CHEBI:15377"/>
        <dbReference type="ChEBI" id="CHEBI:15378"/>
        <dbReference type="ChEBI" id="CHEBI:29985"/>
        <dbReference type="ChEBI" id="CHEBI:30616"/>
        <dbReference type="ChEBI" id="CHEBI:43474"/>
        <dbReference type="ChEBI" id="CHEBI:58359"/>
        <dbReference type="ChEBI" id="CHEBI:78520"/>
        <dbReference type="ChEBI" id="CHEBI:78521"/>
        <dbReference type="ChEBI" id="CHEBI:456216"/>
    </reaction>
</comment>
<dbReference type="InterPro" id="IPR004413">
    <property type="entry name" value="GatB"/>
</dbReference>
<keyword evidence="13" id="KW-1185">Reference proteome</keyword>
<dbReference type="PANTHER" id="PTHR11659">
    <property type="entry name" value="GLUTAMYL-TRNA GLN AMIDOTRANSFERASE SUBUNIT B MITOCHONDRIAL AND PROKARYOTIC PET112-RELATED"/>
    <property type="match status" value="1"/>
</dbReference>
<evidence type="ECO:0000256" key="10">
    <source>
        <dbReference type="HAMAP-Rule" id="MF_00121"/>
    </source>
</evidence>
<proteinExistence type="inferred from homology"/>
<dbReference type="GO" id="GO:0006412">
    <property type="term" value="P:translation"/>
    <property type="evidence" value="ECO:0007669"/>
    <property type="project" value="UniProtKB-UniRule"/>
</dbReference>
<keyword evidence="4 10" id="KW-0547">Nucleotide-binding</keyword>
<dbReference type="GO" id="GO:0005524">
    <property type="term" value="F:ATP binding"/>
    <property type="evidence" value="ECO:0007669"/>
    <property type="project" value="UniProtKB-KW"/>
</dbReference>
<gene>
    <name evidence="10 12" type="primary">gatB</name>
    <name evidence="12" type="ORF">ISALK_03020</name>
</gene>
<evidence type="ECO:0000256" key="5">
    <source>
        <dbReference type="ARBA" id="ARBA00022840"/>
    </source>
</evidence>
<feature type="domain" description="Asn/Gln amidotransferase" evidence="11">
    <location>
        <begin position="324"/>
        <end position="475"/>
    </location>
</feature>
<evidence type="ECO:0000256" key="7">
    <source>
        <dbReference type="ARBA" id="ARBA00024799"/>
    </source>
</evidence>
<evidence type="ECO:0000256" key="8">
    <source>
        <dbReference type="ARBA" id="ARBA00047380"/>
    </source>
</evidence>
<dbReference type="NCBIfam" id="NF004012">
    <property type="entry name" value="PRK05477.1-2"/>
    <property type="match status" value="1"/>
</dbReference>
<comment type="subunit">
    <text evidence="2 10">Heterotrimer of A, B and C subunits.</text>
</comment>
<dbReference type="InterPro" id="IPR017958">
    <property type="entry name" value="Gln-tRNA_amidoTrfase_suB_CS"/>
</dbReference>
<dbReference type="NCBIfam" id="TIGR00133">
    <property type="entry name" value="gatB"/>
    <property type="match status" value="1"/>
</dbReference>
<evidence type="ECO:0000313" key="12">
    <source>
        <dbReference type="EMBL" id="NBG87462.1"/>
    </source>
</evidence>
<keyword evidence="3 10" id="KW-0436">Ligase</keyword>
<dbReference type="Pfam" id="PF02637">
    <property type="entry name" value="GatB_Yqey"/>
    <property type="match status" value="1"/>
</dbReference>
<dbReference type="AlphaFoldDB" id="A0AA44BCX5"/>
<dbReference type="Proteomes" id="UP000449710">
    <property type="component" value="Unassembled WGS sequence"/>
</dbReference>
<evidence type="ECO:0000256" key="4">
    <source>
        <dbReference type="ARBA" id="ARBA00022741"/>
    </source>
</evidence>
<dbReference type="SUPFAM" id="SSF89095">
    <property type="entry name" value="GatB/YqeY motif"/>
    <property type="match status" value="1"/>
</dbReference>
<comment type="caution">
    <text evidence="12">The sequence shown here is derived from an EMBL/GenBank/DDBJ whole genome shotgun (WGS) entry which is preliminary data.</text>
</comment>
<keyword evidence="6 10" id="KW-0648">Protein biosynthesis</keyword>
<dbReference type="SUPFAM" id="SSF55931">
    <property type="entry name" value="Glutamine synthetase/guanido kinase"/>
    <property type="match status" value="1"/>
</dbReference>
<keyword evidence="5 10" id="KW-0067">ATP-binding</keyword>
<evidence type="ECO:0000313" key="13">
    <source>
        <dbReference type="Proteomes" id="UP000449710"/>
    </source>
</evidence>
<organism evidence="12 13">
    <name type="scientific">Isachenkonia alkalipeptolytica</name>
    <dbReference type="NCBI Taxonomy" id="2565777"/>
    <lineage>
        <taxon>Bacteria</taxon>
        <taxon>Bacillati</taxon>
        <taxon>Bacillota</taxon>
        <taxon>Clostridia</taxon>
        <taxon>Eubacteriales</taxon>
        <taxon>Clostridiaceae</taxon>
        <taxon>Isachenkonia</taxon>
    </lineage>
</organism>
<dbReference type="InterPro" id="IPR003789">
    <property type="entry name" value="Asn/Gln_tRNA_amidoTrase-B-like"/>
</dbReference>